<reference evidence="4" key="1">
    <citation type="submission" date="2019-03" db="EMBL/GenBank/DDBJ databases">
        <title>Improved annotation for the trematode Fasciola hepatica.</title>
        <authorList>
            <person name="Choi Y.-J."/>
            <person name="Martin J."/>
            <person name="Mitreva M."/>
        </authorList>
    </citation>
    <scope>NUCLEOTIDE SEQUENCE [LARGE SCALE GENOMIC DNA]</scope>
</reference>
<feature type="region of interest" description="Disordered" evidence="2">
    <location>
        <begin position="1"/>
        <end position="25"/>
    </location>
</feature>
<comment type="caution">
    <text evidence="4">The sequence shown here is derived from an EMBL/GenBank/DDBJ whole genome shotgun (WGS) entry which is preliminary data.</text>
</comment>
<accession>A0A4E0RAZ1</accession>
<dbReference type="GO" id="GO:0004190">
    <property type="term" value="F:aspartic-type endopeptidase activity"/>
    <property type="evidence" value="ECO:0007669"/>
    <property type="project" value="InterPro"/>
</dbReference>
<dbReference type="PROSITE" id="PS50175">
    <property type="entry name" value="ASP_PROT_RETROV"/>
    <property type="match status" value="1"/>
</dbReference>
<evidence type="ECO:0000256" key="1">
    <source>
        <dbReference type="ARBA" id="ARBA00022801"/>
    </source>
</evidence>
<organism evidence="4 5">
    <name type="scientific">Fasciola hepatica</name>
    <name type="common">Liver fluke</name>
    <dbReference type="NCBI Taxonomy" id="6192"/>
    <lineage>
        <taxon>Eukaryota</taxon>
        <taxon>Metazoa</taxon>
        <taxon>Spiralia</taxon>
        <taxon>Lophotrochozoa</taxon>
        <taxon>Platyhelminthes</taxon>
        <taxon>Trematoda</taxon>
        <taxon>Digenea</taxon>
        <taxon>Plagiorchiida</taxon>
        <taxon>Echinostomata</taxon>
        <taxon>Echinostomatoidea</taxon>
        <taxon>Fasciolidae</taxon>
        <taxon>Fasciola</taxon>
    </lineage>
</organism>
<name>A0A4E0RAZ1_FASHE</name>
<feature type="compositionally biased region" description="Basic and acidic residues" evidence="2">
    <location>
        <begin position="9"/>
        <end position="23"/>
    </location>
</feature>
<gene>
    <name evidence="4" type="ORF">D915_010661</name>
</gene>
<evidence type="ECO:0000313" key="4">
    <source>
        <dbReference type="EMBL" id="THD18727.1"/>
    </source>
</evidence>
<dbReference type="AlphaFoldDB" id="A0A4E0RAZ1"/>
<keyword evidence="1" id="KW-0378">Hydrolase</keyword>
<evidence type="ECO:0000259" key="3">
    <source>
        <dbReference type="PROSITE" id="PS50175"/>
    </source>
</evidence>
<dbReference type="InterPro" id="IPR021109">
    <property type="entry name" value="Peptidase_aspartic_dom_sf"/>
</dbReference>
<evidence type="ECO:0000313" key="5">
    <source>
        <dbReference type="Proteomes" id="UP000230066"/>
    </source>
</evidence>
<keyword evidence="5" id="KW-1185">Reference proteome</keyword>
<dbReference type="InterPro" id="IPR001995">
    <property type="entry name" value="Peptidase_A2_cat"/>
</dbReference>
<proteinExistence type="predicted"/>
<feature type="domain" description="Peptidase A2" evidence="3">
    <location>
        <begin position="56"/>
        <end position="71"/>
    </location>
</feature>
<dbReference type="Proteomes" id="UP000230066">
    <property type="component" value="Unassembled WGS sequence"/>
</dbReference>
<evidence type="ECO:0000256" key="2">
    <source>
        <dbReference type="SAM" id="MobiDB-lite"/>
    </source>
</evidence>
<sequence>MLNQPELSESNRDQNPPKEDDTSVGHVMAGENTVSLRISFATLQVRLRSPSEEVTVNGLLDSGSDTTIVDRSLVAKLGFRGKPEPLTIRTIDDDCVAKGITVSFALLSLNGQEVIEVRRAWVVENLFKPKLLNQSNI</sequence>
<dbReference type="Pfam" id="PF13650">
    <property type="entry name" value="Asp_protease_2"/>
    <property type="match status" value="1"/>
</dbReference>
<dbReference type="InterPro" id="IPR001969">
    <property type="entry name" value="Aspartic_peptidase_AS"/>
</dbReference>
<dbReference type="Gene3D" id="2.40.70.10">
    <property type="entry name" value="Acid Proteases"/>
    <property type="match status" value="1"/>
</dbReference>
<dbReference type="PROSITE" id="PS00141">
    <property type="entry name" value="ASP_PROTEASE"/>
    <property type="match status" value="1"/>
</dbReference>
<dbReference type="SUPFAM" id="SSF50630">
    <property type="entry name" value="Acid proteases"/>
    <property type="match status" value="1"/>
</dbReference>
<dbReference type="EMBL" id="JXXN02008895">
    <property type="protein sequence ID" value="THD18727.1"/>
    <property type="molecule type" value="Genomic_DNA"/>
</dbReference>
<protein>
    <recommendedName>
        <fullName evidence="3">Peptidase A2 domain-containing protein</fullName>
    </recommendedName>
</protein>
<dbReference type="GO" id="GO:0006508">
    <property type="term" value="P:proteolysis"/>
    <property type="evidence" value="ECO:0007669"/>
    <property type="project" value="InterPro"/>
</dbReference>